<dbReference type="InterPro" id="IPR020097">
    <property type="entry name" value="PsdUridine_synth_TruA_a/b_dom"/>
</dbReference>
<dbReference type="AlphaFoldDB" id="A0A380MXS3"/>
<comment type="subunit">
    <text evidence="4">Homodimer.</text>
</comment>
<evidence type="ECO:0000256" key="1">
    <source>
        <dbReference type="ARBA" id="ARBA00009375"/>
    </source>
</evidence>
<comment type="caution">
    <text evidence="4">Lacks conserved residue(s) required for the propagation of feature annotation.</text>
</comment>
<feature type="domain" description="Pseudouridine synthase I TruA alpha/beta" evidence="8">
    <location>
        <begin position="147"/>
        <end position="248"/>
    </location>
</feature>
<evidence type="ECO:0000256" key="5">
    <source>
        <dbReference type="PIRSR" id="PIRSR001430-1"/>
    </source>
</evidence>
<dbReference type="GO" id="GO:0031119">
    <property type="term" value="P:tRNA pseudouridine synthesis"/>
    <property type="evidence" value="ECO:0007669"/>
    <property type="project" value="UniProtKB-UniRule"/>
</dbReference>
<name>A0A380MXS3_9GAMM</name>
<evidence type="ECO:0000256" key="6">
    <source>
        <dbReference type="PIRSR" id="PIRSR001430-2"/>
    </source>
</evidence>
<evidence type="ECO:0000256" key="2">
    <source>
        <dbReference type="ARBA" id="ARBA00022694"/>
    </source>
</evidence>
<dbReference type="RefSeq" id="WP_115218607.1">
    <property type="nucleotide sequence ID" value="NZ_UHIA01000004.1"/>
</dbReference>
<dbReference type="Pfam" id="PF01416">
    <property type="entry name" value="PseudoU_synth_1"/>
    <property type="match status" value="2"/>
</dbReference>
<dbReference type="NCBIfam" id="TIGR00071">
    <property type="entry name" value="hisT_truA"/>
    <property type="match status" value="1"/>
</dbReference>
<dbReference type="EMBL" id="UHIA01000004">
    <property type="protein sequence ID" value="SUO97390.1"/>
    <property type="molecule type" value="Genomic_DNA"/>
</dbReference>
<dbReference type="Gene3D" id="3.30.70.580">
    <property type="entry name" value="Pseudouridine synthase I, catalytic domain, N-terminal subdomain"/>
    <property type="match status" value="1"/>
</dbReference>
<evidence type="ECO:0000259" key="8">
    <source>
        <dbReference type="Pfam" id="PF01416"/>
    </source>
</evidence>
<dbReference type="OrthoDB" id="9811823at2"/>
<reference evidence="9 10" key="1">
    <citation type="submission" date="2018-06" db="EMBL/GenBank/DDBJ databases">
        <authorList>
            <consortium name="Pathogen Informatics"/>
            <person name="Doyle S."/>
        </authorList>
    </citation>
    <scope>NUCLEOTIDE SEQUENCE [LARGE SCALE GENOMIC DNA]</scope>
    <source>
        <strain evidence="9 10">NCTC10717</strain>
    </source>
</reference>
<dbReference type="PANTHER" id="PTHR11142">
    <property type="entry name" value="PSEUDOURIDYLATE SYNTHASE"/>
    <property type="match status" value="1"/>
</dbReference>
<dbReference type="HAMAP" id="MF_00171">
    <property type="entry name" value="TruA"/>
    <property type="match status" value="1"/>
</dbReference>
<evidence type="ECO:0000313" key="9">
    <source>
        <dbReference type="EMBL" id="SUO97390.1"/>
    </source>
</evidence>
<dbReference type="InterPro" id="IPR020095">
    <property type="entry name" value="PsdUridine_synth_TruA_C"/>
</dbReference>
<comment type="similarity">
    <text evidence="1 4 7">Belongs to the tRNA pseudouridine synthase TruA family.</text>
</comment>
<evidence type="ECO:0000256" key="3">
    <source>
        <dbReference type="ARBA" id="ARBA00023235"/>
    </source>
</evidence>
<organism evidence="9 10">
    <name type="scientific">Suttonella indologenes</name>
    <dbReference type="NCBI Taxonomy" id="13276"/>
    <lineage>
        <taxon>Bacteria</taxon>
        <taxon>Pseudomonadati</taxon>
        <taxon>Pseudomonadota</taxon>
        <taxon>Gammaproteobacteria</taxon>
        <taxon>Cardiobacteriales</taxon>
        <taxon>Cardiobacteriaceae</taxon>
        <taxon>Suttonella</taxon>
    </lineage>
</organism>
<sequence>MSYHRYAVLVEYDGSAYSGWQRQPFLSTTIQEQVELALGQIANESIEIVCAGRTDAGVHALGQIIHFDTHARRSDYAWLAGANRYLPSDIRLQQIVAVREDFHARYDAYRRHYRYIVLNSPYASALWRMRAYWHCYPLDAALMQAAGQQLLGEHDFSAFRAAECQSTSPNRFLHRLDVRQCGNYLLIDIVGNAFLHHMVRNIVGSLLMVGDGRRSKQWLADVLAGKDRRQAGPTAPAYGLYFYRVDYPAEDRIPQPAPLLFPC</sequence>
<proteinExistence type="inferred from homology"/>
<dbReference type="CDD" id="cd02570">
    <property type="entry name" value="PseudoU_synth_EcTruA"/>
    <property type="match status" value="1"/>
</dbReference>
<dbReference type="PIRSF" id="PIRSF001430">
    <property type="entry name" value="tRNA_psdUrid_synth"/>
    <property type="match status" value="1"/>
</dbReference>
<comment type="catalytic activity">
    <reaction evidence="4 7">
        <text>uridine(38/39/40) in tRNA = pseudouridine(38/39/40) in tRNA</text>
        <dbReference type="Rhea" id="RHEA:22376"/>
        <dbReference type="Rhea" id="RHEA-COMP:10085"/>
        <dbReference type="Rhea" id="RHEA-COMP:10087"/>
        <dbReference type="ChEBI" id="CHEBI:65314"/>
        <dbReference type="ChEBI" id="CHEBI:65315"/>
        <dbReference type="EC" id="5.4.99.12"/>
    </reaction>
</comment>
<dbReference type="GO" id="GO:0160147">
    <property type="term" value="F:tRNA pseudouridine(38-40) synthase activity"/>
    <property type="evidence" value="ECO:0007669"/>
    <property type="project" value="UniProtKB-EC"/>
</dbReference>
<dbReference type="EC" id="5.4.99.12" evidence="4"/>
<feature type="domain" description="Pseudouridine synthase I TruA alpha/beta" evidence="8">
    <location>
        <begin position="10"/>
        <end position="107"/>
    </location>
</feature>
<keyword evidence="3 4" id="KW-0413">Isomerase</keyword>
<comment type="function">
    <text evidence="4">Formation of pseudouridine at positions 38, 39 and 40 in the anticodon stem and loop of transfer RNAs.</text>
</comment>
<feature type="binding site" evidence="4 6">
    <location>
        <position position="113"/>
    </location>
    <ligand>
        <name>substrate</name>
    </ligand>
</feature>
<dbReference type="GO" id="GO:0003723">
    <property type="term" value="F:RNA binding"/>
    <property type="evidence" value="ECO:0007669"/>
    <property type="project" value="InterPro"/>
</dbReference>
<dbReference type="Proteomes" id="UP000254575">
    <property type="component" value="Unassembled WGS sequence"/>
</dbReference>
<dbReference type="FunFam" id="3.30.70.580:FF:000001">
    <property type="entry name" value="tRNA pseudouridine synthase A"/>
    <property type="match status" value="1"/>
</dbReference>
<dbReference type="InterPro" id="IPR020094">
    <property type="entry name" value="TruA/RsuA/RluB/E/F_N"/>
</dbReference>
<dbReference type="SUPFAM" id="SSF55120">
    <property type="entry name" value="Pseudouridine synthase"/>
    <property type="match status" value="1"/>
</dbReference>
<keyword evidence="10" id="KW-1185">Reference proteome</keyword>
<dbReference type="InterPro" id="IPR001406">
    <property type="entry name" value="PsdUridine_synth_TruA"/>
</dbReference>
<accession>A0A380MXS3</accession>
<keyword evidence="2 4" id="KW-0819">tRNA processing</keyword>
<dbReference type="InterPro" id="IPR020103">
    <property type="entry name" value="PsdUridine_synth_cat_dom_sf"/>
</dbReference>
<feature type="active site" description="Nucleophile" evidence="4 5">
    <location>
        <position position="55"/>
    </location>
</feature>
<gene>
    <name evidence="4 9" type="primary">truA</name>
    <name evidence="9" type="ORF">NCTC10717_01424</name>
</gene>
<evidence type="ECO:0000256" key="4">
    <source>
        <dbReference type="HAMAP-Rule" id="MF_00171"/>
    </source>
</evidence>
<evidence type="ECO:0000313" key="10">
    <source>
        <dbReference type="Proteomes" id="UP000254575"/>
    </source>
</evidence>
<dbReference type="PANTHER" id="PTHR11142:SF0">
    <property type="entry name" value="TRNA PSEUDOURIDINE SYNTHASE-LIKE 1"/>
    <property type="match status" value="1"/>
</dbReference>
<evidence type="ECO:0000256" key="7">
    <source>
        <dbReference type="RuleBase" id="RU003792"/>
    </source>
</evidence>
<protein>
    <recommendedName>
        <fullName evidence="4">tRNA pseudouridine synthase A</fullName>
        <ecNumber evidence="4">5.4.99.12</ecNumber>
    </recommendedName>
    <alternativeName>
        <fullName evidence="4">tRNA pseudouridine(38-40) synthase</fullName>
    </alternativeName>
    <alternativeName>
        <fullName evidence="4">tRNA pseudouridylate synthase I</fullName>
    </alternativeName>
    <alternativeName>
        <fullName evidence="4">tRNA-uridine isomerase I</fullName>
    </alternativeName>
</protein>
<dbReference type="Gene3D" id="3.30.70.660">
    <property type="entry name" value="Pseudouridine synthase I, catalytic domain, C-terminal subdomain"/>
    <property type="match status" value="1"/>
</dbReference>